<dbReference type="RefSeq" id="XP_017560143.1">
    <property type="nucleotide sequence ID" value="XM_017704654.2"/>
</dbReference>
<dbReference type="InterPro" id="IPR026713">
    <property type="entry name" value="CRACD-like"/>
</dbReference>
<organism evidence="2 3">
    <name type="scientific">Pygocentrus nattereri</name>
    <name type="common">Red-bellied piranha</name>
    <dbReference type="NCBI Taxonomy" id="42514"/>
    <lineage>
        <taxon>Eukaryota</taxon>
        <taxon>Metazoa</taxon>
        <taxon>Chordata</taxon>
        <taxon>Craniata</taxon>
        <taxon>Vertebrata</taxon>
        <taxon>Euteleostomi</taxon>
        <taxon>Actinopterygii</taxon>
        <taxon>Neopterygii</taxon>
        <taxon>Teleostei</taxon>
        <taxon>Ostariophysi</taxon>
        <taxon>Characiformes</taxon>
        <taxon>Characoidei</taxon>
        <taxon>Pygocentrus</taxon>
    </lineage>
</organism>
<feature type="compositionally biased region" description="Polar residues" evidence="1">
    <location>
        <begin position="944"/>
        <end position="980"/>
    </location>
</feature>
<reference evidence="2" key="2">
    <citation type="submission" date="2025-08" db="UniProtKB">
        <authorList>
            <consortium name="Ensembl"/>
        </authorList>
    </citation>
    <scope>IDENTIFICATION</scope>
</reference>
<feature type="compositionally biased region" description="Polar residues" evidence="1">
    <location>
        <begin position="335"/>
        <end position="376"/>
    </location>
</feature>
<dbReference type="Pfam" id="PF15262">
    <property type="entry name" value="DUF4592"/>
    <property type="match status" value="1"/>
</dbReference>
<feature type="region of interest" description="Disordered" evidence="1">
    <location>
        <begin position="914"/>
        <end position="1016"/>
    </location>
</feature>
<feature type="compositionally biased region" description="Polar residues" evidence="1">
    <location>
        <begin position="430"/>
        <end position="440"/>
    </location>
</feature>
<protein>
    <submittedName>
        <fullName evidence="2">Uncharacterized protein</fullName>
    </submittedName>
</protein>
<dbReference type="STRING" id="42514.ENSPNAP00000024968"/>
<keyword evidence="3" id="KW-1185">Reference proteome</keyword>
<dbReference type="Ensembl" id="ENSPNAT00000008785.2">
    <property type="protein sequence ID" value="ENSPNAP00000024968.1"/>
    <property type="gene ID" value="ENSPNAG00000009826.2"/>
</dbReference>
<feature type="compositionally biased region" description="Basic and acidic residues" evidence="1">
    <location>
        <begin position="607"/>
        <end position="625"/>
    </location>
</feature>
<feature type="compositionally biased region" description="Low complexity" evidence="1">
    <location>
        <begin position="933"/>
        <end position="943"/>
    </location>
</feature>
<dbReference type="PANTHER" id="PTHR47743">
    <property type="entry name" value="KIAA1210 / KIAA1211 FAMILY MEMBER"/>
    <property type="match status" value="1"/>
</dbReference>
<evidence type="ECO:0000256" key="1">
    <source>
        <dbReference type="SAM" id="MobiDB-lite"/>
    </source>
</evidence>
<dbReference type="OrthoDB" id="9944945at2759"/>
<reference evidence="2" key="3">
    <citation type="submission" date="2025-09" db="UniProtKB">
        <authorList>
            <consortium name="Ensembl"/>
        </authorList>
    </citation>
    <scope>IDENTIFICATION</scope>
</reference>
<proteinExistence type="predicted"/>
<feature type="region of interest" description="Disordered" evidence="1">
    <location>
        <begin position="1058"/>
        <end position="1128"/>
    </location>
</feature>
<feature type="compositionally biased region" description="Polar residues" evidence="1">
    <location>
        <begin position="1058"/>
        <end position="1073"/>
    </location>
</feature>
<feature type="compositionally biased region" description="Acidic residues" evidence="1">
    <location>
        <begin position="590"/>
        <end position="606"/>
    </location>
</feature>
<evidence type="ECO:0000313" key="3">
    <source>
        <dbReference type="Proteomes" id="UP001501920"/>
    </source>
</evidence>
<feature type="region of interest" description="Disordered" evidence="1">
    <location>
        <begin position="675"/>
        <end position="698"/>
    </location>
</feature>
<feature type="region of interest" description="Disordered" evidence="1">
    <location>
        <begin position="119"/>
        <end position="213"/>
    </location>
</feature>
<dbReference type="InterPro" id="IPR028030">
    <property type="entry name" value="DUF4592"/>
</dbReference>
<feature type="compositionally biased region" description="Polar residues" evidence="1">
    <location>
        <begin position="389"/>
        <end position="399"/>
    </location>
</feature>
<feature type="compositionally biased region" description="Basic and acidic residues" evidence="1">
    <location>
        <begin position="719"/>
        <end position="732"/>
    </location>
</feature>
<feature type="compositionally biased region" description="Pro residues" evidence="1">
    <location>
        <begin position="194"/>
        <end position="203"/>
    </location>
</feature>
<dbReference type="AlphaFoldDB" id="A0A3B4DNC4"/>
<feature type="compositionally biased region" description="Low complexity" evidence="1">
    <location>
        <begin position="204"/>
        <end position="213"/>
    </location>
</feature>
<reference evidence="2 3" key="1">
    <citation type="submission" date="2020-10" db="EMBL/GenBank/DDBJ databases">
        <title>Pygocentrus nattereri (red-bellied piranha) genome, fPygNat1, primary haplotype.</title>
        <authorList>
            <person name="Myers G."/>
            <person name="Meyer A."/>
            <person name="Karagic N."/>
            <person name="Pippel M."/>
            <person name="Winkler S."/>
            <person name="Tracey A."/>
            <person name="Wood J."/>
            <person name="Formenti G."/>
            <person name="Howe K."/>
            <person name="Fedrigo O."/>
            <person name="Jarvis E.D."/>
        </authorList>
    </citation>
    <scope>NUCLEOTIDE SEQUENCE [LARGE SCALE GENOMIC DNA]</scope>
</reference>
<feature type="region of interest" description="Disordered" evidence="1">
    <location>
        <begin position="1"/>
        <end position="22"/>
    </location>
</feature>
<dbReference type="GeneTree" id="ENSGT00940000163031"/>
<feature type="region of interest" description="Disordered" evidence="1">
    <location>
        <begin position="319"/>
        <end position="443"/>
    </location>
</feature>
<dbReference type="PANTHER" id="PTHR47743:SF1">
    <property type="entry name" value="CRACD-LIKE PROTEIN"/>
    <property type="match status" value="1"/>
</dbReference>
<accession>A0A3B4DNC4</accession>
<feature type="region of interest" description="Disordered" evidence="1">
    <location>
        <begin position="855"/>
        <end position="881"/>
    </location>
</feature>
<feature type="region of interest" description="Disordered" evidence="1">
    <location>
        <begin position="710"/>
        <end position="743"/>
    </location>
</feature>
<feature type="region of interest" description="Disordered" evidence="1">
    <location>
        <begin position="484"/>
        <end position="628"/>
    </location>
</feature>
<dbReference type="Proteomes" id="UP001501920">
    <property type="component" value="Chromosome 6"/>
</dbReference>
<feature type="compositionally biased region" description="Basic residues" evidence="1">
    <location>
        <begin position="231"/>
        <end position="250"/>
    </location>
</feature>
<sequence>MEATGDQEGGNSEDLTGKKKPKLQILKSRLFGKMKRKENEGVMKQSQSASDIMEGIRNLEDNYKCSQSMLGSRALSHDSIFLSDQCQPDPEPQRVLSQENIHGKIRALQMKLQQQNIHLGPPPLVLPIKRSEDPGGSSEDDGLPHSPPEILGIPKNMPYKFLIPPRNHSSLSLGGTGSEEEEQSPMEPSAQPVLPRPISPTPAPVSTSVPGPGVDFSTPAQFIPCLDNSAARHRMSVKPRNQRASTKSRRLPTSAGCRPRSESMNNLERPLTESEEEEGAAVTKEMTRVRSYSSQIIRPGEVLSAPPIKSLLSASPLKSLVGTADGYPSPAMSLSEGSVSPTNTSLQHPVLKQQTPTREAASSQRPEAITANSAVPTSKKRSADLRESPFSSKLKSTQESTVSTVSSAEDHPADKPLVFPQASAGEVTPRQPSLRKNTTPLDDKVVERNLRQISTIPPPSHDEVQLQKESVNWQRPISGSFHFSVSSAKSHERQRTGSFTGGVAQAGAKREPAPPPISSINLKTQDHLRSVQVRTAGKDPFCITESQRNERAASSPAVPTKLRDPTATVSTGQEQGDSRGSETQETGVEATEEEVQEGVEEADEAGEDLKGNEVNEEGKEEEERNAFGVKLRTTSLSLKLRADKTQSEFRVKEHSAEVSTLNPYWMMESTAPIAEGQKDSSMGPITGNMAATESKKSPIHKTEALISAQVSSYPPQSASREKEKTTPIRLDDLGTPAQPSSSLIKGTKLVHSLPKESTPVSLTPKEVTQVCSVENIPIPTSVKQPQENSSELSWMSMAREKTRSLQQLFTSRLPDFSSLQTTTRSTNIAATTPQTLTSTLHPSAGPAMPIHQLSATQPSVRQQHVTSTQPSATQASVRAAHANQTPGMQFSFRPAEPTTGHSGVVDFPLKRTLSTTSQAQRTQLSARSGQLPAASSATTHSATKPVQSTAMYTSTTHFSTRTAKQSISQPLNQTQSQPSPQMGGGVSSTPLGKANRTPLPQWKGPIEGTTQGAGGLGSKALLTERWENQTLDTSQVEDQTSTPEFQNHPQSLTAFRAMSSHSKLTESAASSGSMRLDKEDKWQKKTVPSSSPPSSSSPPLQPISDSGQPSWMELAKRKSLAWSDKTMD</sequence>
<dbReference type="CTD" id="101883152"/>
<evidence type="ECO:0000313" key="2">
    <source>
        <dbReference type="Ensembl" id="ENSPNAP00000024968.1"/>
    </source>
</evidence>
<feature type="compositionally biased region" description="Polar residues" evidence="1">
    <location>
        <begin position="914"/>
        <end position="928"/>
    </location>
</feature>
<dbReference type="GeneID" id="108431469"/>
<feature type="region of interest" description="Disordered" evidence="1">
    <location>
        <begin position="227"/>
        <end position="307"/>
    </location>
</feature>
<name>A0A3B4DNC4_PYGNA</name>